<organism evidence="1 2">
    <name type="scientific">Paramecium octaurelia</name>
    <dbReference type="NCBI Taxonomy" id="43137"/>
    <lineage>
        <taxon>Eukaryota</taxon>
        <taxon>Sar</taxon>
        <taxon>Alveolata</taxon>
        <taxon>Ciliophora</taxon>
        <taxon>Intramacronucleata</taxon>
        <taxon>Oligohymenophorea</taxon>
        <taxon>Peniculida</taxon>
        <taxon>Parameciidae</taxon>
        <taxon>Paramecium</taxon>
    </lineage>
</organism>
<sequence length="296" mass="34783">MNLGNQQLHLFLPKVFIFQVYSEIEKNYLWLSLNLILKIEALILVFEIKPTNHIKKKKIKCIRFISEEKFQLIMTFTACYYLLMNSMQLQFVGGVKVTKKGNYDLKSTKEQLQDYGHGWSINMKKVLNIFWTVILNILLRSFNKLQHQLTYTQKNIYLGMNHFLDIDGDGFIYVLGPEDEEFQADFSFTNIGEFQQGFSFDNTIDFKIVSNLPNYAVTIEVIQQKRWVILNHSKISKRIGQSKLKGQEIHSLESLFFFEIYQEDGDMDENWYSLSGTLGQMRSGKIVRKVVFFRNA</sequence>
<protein>
    <submittedName>
        <fullName evidence="1">Uncharacterized protein</fullName>
    </submittedName>
</protein>
<evidence type="ECO:0000313" key="1">
    <source>
        <dbReference type="EMBL" id="CAD8185100.1"/>
    </source>
</evidence>
<accession>A0A8S1W731</accession>
<dbReference type="AlphaFoldDB" id="A0A8S1W731"/>
<dbReference type="EMBL" id="CAJJDP010000083">
    <property type="protein sequence ID" value="CAD8185100.1"/>
    <property type="molecule type" value="Genomic_DNA"/>
</dbReference>
<dbReference type="Proteomes" id="UP000683925">
    <property type="component" value="Unassembled WGS sequence"/>
</dbReference>
<evidence type="ECO:0000313" key="2">
    <source>
        <dbReference type="Proteomes" id="UP000683925"/>
    </source>
</evidence>
<gene>
    <name evidence="1" type="ORF">POCTA_138.1.T0840239</name>
</gene>
<keyword evidence="2" id="KW-1185">Reference proteome</keyword>
<name>A0A8S1W731_PAROT</name>
<comment type="caution">
    <text evidence="1">The sequence shown here is derived from an EMBL/GenBank/DDBJ whole genome shotgun (WGS) entry which is preliminary data.</text>
</comment>
<reference evidence="1" key="1">
    <citation type="submission" date="2021-01" db="EMBL/GenBank/DDBJ databases">
        <authorList>
            <consortium name="Genoscope - CEA"/>
            <person name="William W."/>
        </authorList>
    </citation>
    <scope>NUCLEOTIDE SEQUENCE</scope>
</reference>
<proteinExistence type="predicted"/>